<reference evidence="2" key="1">
    <citation type="journal article" date="2023" name="IMA Fungus">
        <title>Comparative genomic study of the Penicillium genus elucidates a diverse pangenome and 15 lateral gene transfer events.</title>
        <authorList>
            <person name="Petersen C."/>
            <person name="Sorensen T."/>
            <person name="Nielsen M.R."/>
            <person name="Sondergaard T.E."/>
            <person name="Sorensen J.L."/>
            <person name="Fitzpatrick D.A."/>
            <person name="Frisvad J.C."/>
            <person name="Nielsen K.L."/>
        </authorList>
    </citation>
    <scope>NUCLEOTIDE SEQUENCE</scope>
    <source>
        <strain evidence="2">IBT 15450</strain>
    </source>
</reference>
<evidence type="ECO:0000313" key="2">
    <source>
        <dbReference type="EMBL" id="KAJ6027454.1"/>
    </source>
</evidence>
<feature type="signal peptide" evidence="1">
    <location>
        <begin position="1"/>
        <end position="22"/>
    </location>
</feature>
<evidence type="ECO:0000256" key="1">
    <source>
        <dbReference type="SAM" id="SignalP"/>
    </source>
</evidence>
<accession>A0AAD6I375</accession>
<keyword evidence="3" id="KW-1185">Reference proteome</keyword>
<reference evidence="2" key="2">
    <citation type="submission" date="2023-01" db="EMBL/GenBank/DDBJ databases">
        <authorList>
            <person name="Petersen C."/>
        </authorList>
    </citation>
    <scope>NUCLEOTIDE SEQUENCE</scope>
    <source>
        <strain evidence="2">IBT 15450</strain>
    </source>
</reference>
<dbReference type="Proteomes" id="UP001219568">
    <property type="component" value="Unassembled WGS sequence"/>
</dbReference>
<sequence length="185" mass="20725">MRLNLITISTSISLGLLPQVSAILGTACISVMSKAGIIQAHLTEQIQRQACDAGCEPRFDSWDKHAKDILLPLIEEAAKKCDVKDGTDVFFEVVDQFHQNTKATCEDKIRPGGHFCDHPESLQPYLNCAKENSVQNSARGLLRLVPYMSDGICSCLEDYMMGSQLWEQDFPKLFVKYVDQCHEDL</sequence>
<evidence type="ECO:0000313" key="3">
    <source>
        <dbReference type="Proteomes" id="UP001219568"/>
    </source>
</evidence>
<dbReference type="PROSITE" id="PS51257">
    <property type="entry name" value="PROKAR_LIPOPROTEIN"/>
    <property type="match status" value="1"/>
</dbReference>
<dbReference type="AlphaFoldDB" id="A0AAD6I375"/>
<dbReference type="EMBL" id="JAQJZL010000015">
    <property type="protein sequence ID" value="KAJ6027454.1"/>
    <property type="molecule type" value="Genomic_DNA"/>
</dbReference>
<keyword evidence="1" id="KW-0732">Signal</keyword>
<proteinExistence type="predicted"/>
<protein>
    <submittedName>
        <fullName evidence="2">Uncharacterized protein</fullName>
    </submittedName>
</protein>
<name>A0AAD6I375_PENCN</name>
<comment type="caution">
    <text evidence="2">The sequence shown here is derived from an EMBL/GenBank/DDBJ whole genome shotgun (WGS) entry which is preliminary data.</text>
</comment>
<organism evidence="2 3">
    <name type="scientific">Penicillium canescens</name>
    <dbReference type="NCBI Taxonomy" id="5083"/>
    <lineage>
        <taxon>Eukaryota</taxon>
        <taxon>Fungi</taxon>
        <taxon>Dikarya</taxon>
        <taxon>Ascomycota</taxon>
        <taxon>Pezizomycotina</taxon>
        <taxon>Eurotiomycetes</taxon>
        <taxon>Eurotiomycetidae</taxon>
        <taxon>Eurotiales</taxon>
        <taxon>Aspergillaceae</taxon>
        <taxon>Penicillium</taxon>
    </lineage>
</organism>
<gene>
    <name evidence="2" type="ORF">N7460_012271</name>
</gene>
<feature type="chain" id="PRO_5042235919" evidence="1">
    <location>
        <begin position="23"/>
        <end position="185"/>
    </location>
</feature>